<gene>
    <name evidence="2" type="ORF">HPG69_010033</name>
</gene>
<dbReference type="Proteomes" id="UP000551758">
    <property type="component" value="Unassembled WGS sequence"/>
</dbReference>
<reference evidence="2 3" key="1">
    <citation type="journal article" date="2020" name="Mol. Biol. Evol.">
        <title>Interspecific Gene Flow and the Evolution of Specialization in Black and White Rhinoceros.</title>
        <authorList>
            <person name="Moodley Y."/>
            <person name="Westbury M.V."/>
            <person name="Russo I.M."/>
            <person name="Gopalakrishnan S."/>
            <person name="Rakotoarivelo A."/>
            <person name="Olsen R.A."/>
            <person name="Prost S."/>
            <person name="Tunstall T."/>
            <person name="Ryder O.A."/>
            <person name="Dalen L."/>
            <person name="Bruford M.W."/>
        </authorList>
    </citation>
    <scope>NUCLEOTIDE SEQUENCE [LARGE SCALE GENOMIC DNA]</scope>
    <source>
        <strain evidence="2">SBR-YM</strain>
        <tissue evidence="2">Skin</tissue>
    </source>
</reference>
<evidence type="ECO:0000313" key="2">
    <source>
        <dbReference type="EMBL" id="KAF5917880.1"/>
    </source>
</evidence>
<dbReference type="AlphaFoldDB" id="A0A7J7EQ03"/>
<protein>
    <submittedName>
        <fullName evidence="2">Uncharacterized protein</fullName>
    </submittedName>
</protein>
<organism evidence="2 3">
    <name type="scientific">Diceros bicornis minor</name>
    <name type="common">South-central black rhinoceros</name>
    <dbReference type="NCBI Taxonomy" id="77932"/>
    <lineage>
        <taxon>Eukaryota</taxon>
        <taxon>Metazoa</taxon>
        <taxon>Chordata</taxon>
        <taxon>Craniata</taxon>
        <taxon>Vertebrata</taxon>
        <taxon>Euteleostomi</taxon>
        <taxon>Mammalia</taxon>
        <taxon>Eutheria</taxon>
        <taxon>Laurasiatheria</taxon>
        <taxon>Perissodactyla</taxon>
        <taxon>Rhinocerotidae</taxon>
        <taxon>Diceros</taxon>
    </lineage>
</organism>
<keyword evidence="3" id="KW-1185">Reference proteome</keyword>
<evidence type="ECO:0000256" key="1">
    <source>
        <dbReference type="SAM" id="MobiDB-lite"/>
    </source>
</evidence>
<accession>A0A7J7EQ03</accession>
<dbReference type="EMBL" id="JACDTQ010002515">
    <property type="protein sequence ID" value="KAF5917880.1"/>
    <property type="molecule type" value="Genomic_DNA"/>
</dbReference>
<feature type="region of interest" description="Disordered" evidence="1">
    <location>
        <begin position="1"/>
        <end position="23"/>
    </location>
</feature>
<proteinExistence type="predicted"/>
<feature type="compositionally biased region" description="Low complexity" evidence="1">
    <location>
        <begin position="13"/>
        <end position="23"/>
    </location>
</feature>
<name>A0A7J7EQ03_DICBM</name>
<comment type="caution">
    <text evidence="2">The sequence shown here is derived from an EMBL/GenBank/DDBJ whole genome shotgun (WGS) entry which is preliminary data.</text>
</comment>
<sequence>MGVVRTRASHQFPSCPSPSATSPAAVGSLTIYKVCPTAEPIGNQLTEISTAHRRNPGT</sequence>
<evidence type="ECO:0000313" key="3">
    <source>
        <dbReference type="Proteomes" id="UP000551758"/>
    </source>
</evidence>